<dbReference type="EMBL" id="JACCFQ010000001">
    <property type="protein sequence ID" value="NYJ15589.1"/>
    <property type="molecule type" value="Genomic_DNA"/>
</dbReference>
<organism evidence="2 3">
    <name type="scientific">Nesterenkonia sandarakina</name>
    <dbReference type="NCBI Taxonomy" id="272918"/>
    <lineage>
        <taxon>Bacteria</taxon>
        <taxon>Bacillati</taxon>
        <taxon>Actinomycetota</taxon>
        <taxon>Actinomycetes</taxon>
        <taxon>Micrococcales</taxon>
        <taxon>Micrococcaceae</taxon>
        <taxon>Nesterenkonia</taxon>
    </lineage>
</organism>
<comment type="caution">
    <text evidence="2">The sequence shown here is derived from an EMBL/GenBank/DDBJ whole genome shotgun (WGS) entry which is preliminary data.</text>
</comment>
<accession>A0A7Z0J293</accession>
<evidence type="ECO:0000313" key="3">
    <source>
        <dbReference type="Proteomes" id="UP000560069"/>
    </source>
</evidence>
<evidence type="ECO:0000313" key="2">
    <source>
        <dbReference type="EMBL" id="NYJ15589.1"/>
    </source>
</evidence>
<dbReference type="SUPFAM" id="SSF54631">
    <property type="entry name" value="CBS-domain pair"/>
    <property type="match status" value="1"/>
</dbReference>
<evidence type="ECO:0000256" key="1">
    <source>
        <dbReference type="SAM" id="MobiDB-lite"/>
    </source>
</evidence>
<protein>
    <recommendedName>
        <fullName evidence="4">CBS domain-containing protein</fullName>
    </recommendedName>
</protein>
<sequence length="166" mass="17954">MEPFSSRSSHSLTARSTSFPGSGMTTVRALMTPIRRRISVTQSLGEAARLIDGVDGGAVLLDLSHRPVGLITESDLAERAARHPERWRRMRCACLVKSTADFLAPGDPVECALARYRTGDPLPLLVLDRMQAVGTLLPDDVFAWCLAHSISIDAASGSRSRRLPSA</sequence>
<dbReference type="Gene3D" id="3.10.580.10">
    <property type="entry name" value="CBS-domain"/>
    <property type="match status" value="1"/>
</dbReference>
<feature type="region of interest" description="Disordered" evidence="1">
    <location>
        <begin position="1"/>
        <end position="24"/>
    </location>
</feature>
<gene>
    <name evidence="2" type="ORF">HNR11_000123</name>
</gene>
<evidence type="ECO:0008006" key="4">
    <source>
        <dbReference type="Google" id="ProtNLM"/>
    </source>
</evidence>
<proteinExistence type="predicted"/>
<dbReference type="InterPro" id="IPR046342">
    <property type="entry name" value="CBS_dom_sf"/>
</dbReference>
<dbReference type="Proteomes" id="UP000560069">
    <property type="component" value="Unassembled WGS sequence"/>
</dbReference>
<feature type="compositionally biased region" description="Low complexity" evidence="1">
    <location>
        <begin position="1"/>
        <end position="18"/>
    </location>
</feature>
<name>A0A7Z0J293_9MICC</name>
<reference evidence="2 3" key="1">
    <citation type="submission" date="2020-07" db="EMBL/GenBank/DDBJ databases">
        <title>Sequencing the genomes of 1000 actinobacteria strains.</title>
        <authorList>
            <person name="Klenk H.-P."/>
        </authorList>
    </citation>
    <scope>NUCLEOTIDE SEQUENCE [LARGE SCALE GENOMIC DNA]</scope>
    <source>
        <strain evidence="2 3">DSM 15664</strain>
    </source>
</reference>
<keyword evidence="3" id="KW-1185">Reference proteome</keyword>
<dbReference type="AlphaFoldDB" id="A0A7Z0J293"/>
<dbReference type="RefSeq" id="WP_179440666.1">
    <property type="nucleotide sequence ID" value="NZ_BAAALK010000001.1"/>
</dbReference>